<evidence type="ECO:0000256" key="2">
    <source>
        <dbReference type="PROSITE-ProRule" id="PRU00169"/>
    </source>
</evidence>
<gene>
    <name evidence="4" type="ORF">P4I72_06240</name>
</gene>
<dbReference type="SMART" id="SM00448">
    <property type="entry name" value="REC"/>
    <property type="match status" value="1"/>
</dbReference>
<dbReference type="InterPro" id="IPR050595">
    <property type="entry name" value="Bact_response_regulator"/>
</dbReference>
<dbReference type="Proteomes" id="UP001338137">
    <property type="component" value="Unassembled WGS sequence"/>
</dbReference>
<keyword evidence="1 2" id="KW-0597">Phosphoprotein</keyword>
<evidence type="ECO:0000259" key="3">
    <source>
        <dbReference type="PROSITE" id="PS50110"/>
    </source>
</evidence>
<dbReference type="EMBL" id="JARLKY010000012">
    <property type="protein sequence ID" value="MEC0226714.1"/>
    <property type="molecule type" value="Genomic_DNA"/>
</dbReference>
<dbReference type="Pfam" id="PF00072">
    <property type="entry name" value="Response_reg"/>
    <property type="match status" value="1"/>
</dbReference>
<protein>
    <submittedName>
        <fullName evidence="4">Response regulator</fullName>
    </submittedName>
</protein>
<dbReference type="PROSITE" id="PS50110">
    <property type="entry name" value="RESPONSE_REGULATORY"/>
    <property type="match status" value="1"/>
</dbReference>
<dbReference type="InterPro" id="IPR011006">
    <property type="entry name" value="CheY-like_superfamily"/>
</dbReference>
<comment type="caution">
    <text evidence="4">The sequence shown here is derived from an EMBL/GenBank/DDBJ whole genome shotgun (WGS) entry which is preliminary data.</text>
</comment>
<keyword evidence="5" id="KW-1185">Reference proteome</keyword>
<evidence type="ECO:0000256" key="1">
    <source>
        <dbReference type="ARBA" id="ARBA00022553"/>
    </source>
</evidence>
<dbReference type="Gene3D" id="3.40.50.2300">
    <property type="match status" value="1"/>
</dbReference>
<dbReference type="PANTHER" id="PTHR44591:SF3">
    <property type="entry name" value="RESPONSE REGULATORY DOMAIN-CONTAINING PROTEIN"/>
    <property type="match status" value="1"/>
</dbReference>
<dbReference type="SUPFAM" id="SSF52172">
    <property type="entry name" value="CheY-like"/>
    <property type="match status" value="1"/>
</dbReference>
<evidence type="ECO:0000313" key="5">
    <source>
        <dbReference type="Proteomes" id="UP001338137"/>
    </source>
</evidence>
<dbReference type="PANTHER" id="PTHR44591">
    <property type="entry name" value="STRESS RESPONSE REGULATOR PROTEIN 1"/>
    <property type="match status" value="1"/>
</dbReference>
<name>A0ABU6FXS2_9BACL</name>
<proteinExistence type="predicted"/>
<organism evidence="4 5">
    <name type="scientific">Paenibacillus alba</name>
    <dbReference type="NCBI Taxonomy" id="1197127"/>
    <lineage>
        <taxon>Bacteria</taxon>
        <taxon>Bacillati</taxon>
        <taxon>Bacillota</taxon>
        <taxon>Bacilli</taxon>
        <taxon>Bacillales</taxon>
        <taxon>Paenibacillaceae</taxon>
        <taxon>Paenibacillus</taxon>
    </lineage>
</organism>
<evidence type="ECO:0000313" key="4">
    <source>
        <dbReference type="EMBL" id="MEC0226714.1"/>
    </source>
</evidence>
<dbReference type="RefSeq" id="WP_326071125.1">
    <property type="nucleotide sequence ID" value="NZ_JARLKY010000012.1"/>
</dbReference>
<accession>A0ABU6FXS2</accession>
<feature type="domain" description="Response regulatory" evidence="3">
    <location>
        <begin position="2"/>
        <end position="116"/>
    </location>
</feature>
<feature type="modified residue" description="4-aspartylphosphate" evidence="2">
    <location>
        <position position="53"/>
    </location>
</feature>
<sequence length="122" mass="13995">MKVIIIDDEWAMHLIMERMLAKLSGIEIVGSFQETTAAFSYLEKHEVDLIFIDVNMPRENGIEFAKRLRESGSLKKLVFVTSYKEYASAAFEVYAYDYIVKPVEPDRLRKTVQRVLSEGGIG</sequence>
<dbReference type="InterPro" id="IPR001789">
    <property type="entry name" value="Sig_transdc_resp-reg_receiver"/>
</dbReference>
<reference evidence="4 5" key="1">
    <citation type="submission" date="2023-03" db="EMBL/GenBank/DDBJ databases">
        <title>Bacillus Genome Sequencing.</title>
        <authorList>
            <person name="Dunlap C."/>
        </authorList>
    </citation>
    <scope>NUCLEOTIDE SEQUENCE [LARGE SCALE GENOMIC DNA]</scope>
    <source>
        <strain evidence="4 5">BD-533</strain>
    </source>
</reference>